<evidence type="ECO:0000313" key="5">
    <source>
        <dbReference type="RefSeq" id="XP_027337637.1"/>
    </source>
</evidence>
<keyword evidence="2" id="KW-1015">Disulfide bond</keyword>
<keyword evidence="3" id="KW-0732">Signal</keyword>
<dbReference type="SMART" id="SM00452">
    <property type="entry name" value="STI"/>
    <property type="match status" value="1"/>
</dbReference>
<evidence type="ECO:0000256" key="3">
    <source>
        <dbReference type="SAM" id="SignalP"/>
    </source>
</evidence>
<dbReference type="PRINTS" id="PR00291">
    <property type="entry name" value="KUNITZINHBTR"/>
</dbReference>
<reference evidence="5" key="2">
    <citation type="submission" date="2025-08" db="UniProtKB">
        <authorList>
            <consortium name="RefSeq"/>
        </authorList>
    </citation>
    <scope>IDENTIFICATION</scope>
    <source>
        <tissue evidence="5">Young leaves</tissue>
    </source>
</reference>
<proteinExistence type="inferred from homology"/>
<dbReference type="GO" id="GO:0004866">
    <property type="term" value="F:endopeptidase inhibitor activity"/>
    <property type="evidence" value="ECO:0007669"/>
    <property type="project" value="InterPro"/>
</dbReference>
<dbReference type="PANTHER" id="PTHR33107">
    <property type="entry name" value="KUNITZ TRYPSIN INHIBITOR 2"/>
    <property type="match status" value="1"/>
</dbReference>
<dbReference type="SUPFAM" id="SSF50386">
    <property type="entry name" value="STI-like"/>
    <property type="match status" value="1"/>
</dbReference>
<dbReference type="Pfam" id="PF00197">
    <property type="entry name" value="Kunitz_legume"/>
    <property type="match status" value="1"/>
</dbReference>
<dbReference type="PANTHER" id="PTHR33107:SF81">
    <property type="entry name" value="TRYPSIN INHIBITOR A"/>
    <property type="match status" value="1"/>
</dbReference>
<evidence type="ECO:0000256" key="1">
    <source>
        <dbReference type="ARBA" id="ARBA00005440"/>
    </source>
</evidence>
<keyword evidence="4" id="KW-1185">Reference proteome</keyword>
<dbReference type="Proteomes" id="UP000694853">
    <property type="component" value="Unplaced"/>
</dbReference>
<name>A0A8B8K1H9_ABRPR</name>
<dbReference type="InterPro" id="IPR011065">
    <property type="entry name" value="Kunitz_inhibitor_STI-like_sf"/>
</dbReference>
<dbReference type="PROSITE" id="PS00283">
    <property type="entry name" value="SOYBEAN_KUNITZ"/>
    <property type="match status" value="1"/>
</dbReference>
<dbReference type="AlphaFoldDB" id="A0A8B8K1H9"/>
<gene>
    <name evidence="5" type="primary">LOC113851373</name>
</gene>
<sequence length="194" mass="20993">MKGTTIFALFLFSSAFFYQPWATAGFVFDTDGEPLKNGGTYHIFPAIWAIGGGIGTAETGDETCPLSVVVEGSELSPGQQIRISSPLKIAFIKTNMPVEFEFTAGPVCAPIPSKWTVVKGLPEGSAVKIAESADSLTGWFRIETSEFREAYKLLFCEAKADTCEHVGLGPDKRLILKEEYPLAVVFKKSSNVVA</sequence>
<dbReference type="KEGG" id="aprc:113851373"/>
<dbReference type="RefSeq" id="XP_027337637.1">
    <property type="nucleotide sequence ID" value="XM_027481836.1"/>
</dbReference>
<feature type="chain" id="PRO_5033995925" evidence="3">
    <location>
        <begin position="26"/>
        <end position="194"/>
    </location>
</feature>
<evidence type="ECO:0000313" key="4">
    <source>
        <dbReference type="Proteomes" id="UP000694853"/>
    </source>
</evidence>
<reference evidence="4" key="1">
    <citation type="journal article" date="2019" name="Toxins">
        <title>Detection of Abrin-Like and Prepropulchellin-Like Toxin Genes and Transcripts Using Whole Genome Sequencing and Full-Length Transcript Sequencing of Abrus precatorius.</title>
        <authorList>
            <person name="Hovde B.T."/>
            <person name="Daligault H.E."/>
            <person name="Hanschen E.R."/>
            <person name="Kunde Y.A."/>
            <person name="Johnson M.B."/>
            <person name="Starkenburg S.R."/>
            <person name="Johnson S.L."/>
        </authorList>
    </citation>
    <scope>NUCLEOTIDE SEQUENCE [LARGE SCALE GENOMIC DNA]</scope>
</reference>
<dbReference type="OrthoDB" id="1872570at2759"/>
<feature type="signal peptide" evidence="3">
    <location>
        <begin position="1"/>
        <end position="25"/>
    </location>
</feature>
<comment type="similarity">
    <text evidence="1">Belongs to the protease inhibitor I3 (leguminous Kunitz-type inhibitor) family.</text>
</comment>
<dbReference type="Gene3D" id="2.80.10.50">
    <property type="match status" value="1"/>
</dbReference>
<organism evidence="4 5">
    <name type="scientific">Abrus precatorius</name>
    <name type="common">Indian licorice</name>
    <name type="synonym">Glycine abrus</name>
    <dbReference type="NCBI Taxonomy" id="3816"/>
    <lineage>
        <taxon>Eukaryota</taxon>
        <taxon>Viridiplantae</taxon>
        <taxon>Streptophyta</taxon>
        <taxon>Embryophyta</taxon>
        <taxon>Tracheophyta</taxon>
        <taxon>Spermatophyta</taxon>
        <taxon>Magnoliopsida</taxon>
        <taxon>eudicotyledons</taxon>
        <taxon>Gunneridae</taxon>
        <taxon>Pentapetalae</taxon>
        <taxon>rosids</taxon>
        <taxon>fabids</taxon>
        <taxon>Fabales</taxon>
        <taxon>Fabaceae</taxon>
        <taxon>Papilionoideae</taxon>
        <taxon>50 kb inversion clade</taxon>
        <taxon>NPAAA clade</taxon>
        <taxon>indigoferoid/millettioid clade</taxon>
        <taxon>Abreae</taxon>
        <taxon>Abrus</taxon>
    </lineage>
</organism>
<dbReference type="InterPro" id="IPR002160">
    <property type="entry name" value="Prot_inh_Kunz-lg"/>
</dbReference>
<accession>A0A8B8K1H9</accession>
<evidence type="ECO:0000256" key="2">
    <source>
        <dbReference type="ARBA" id="ARBA00023157"/>
    </source>
</evidence>
<protein>
    <submittedName>
        <fullName evidence="5">Trypsin inhibitor DE-3-like</fullName>
    </submittedName>
</protein>
<dbReference type="GeneID" id="113851373"/>